<dbReference type="RefSeq" id="WP_218469920.1">
    <property type="nucleotide sequence ID" value="NZ_BAABJN010000003.1"/>
</dbReference>
<feature type="domain" description="Carboxylesterase type B" evidence="1">
    <location>
        <begin position="9"/>
        <end position="313"/>
    </location>
</feature>
<accession>A0ABX8RKS0</accession>
<evidence type="ECO:0000313" key="3">
    <source>
        <dbReference type="Proteomes" id="UP000694257"/>
    </source>
</evidence>
<dbReference type="EMBL" id="CP078145">
    <property type="protein sequence ID" value="QXN89040.1"/>
    <property type="molecule type" value="Genomic_DNA"/>
</dbReference>
<dbReference type="PANTHER" id="PTHR11559">
    <property type="entry name" value="CARBOXYLESTERASE"/>
    <property type="match status" value="1"/>
</dbReference>
<dbReference type="InterPro" id="IPR002018">
    <property type="entry name" value="CarbesteraseB"/>
</dbReference>
<name>A0ABX8RKS0_NOCIO</name>
<keyword evidence="3" id="KW-1185">Reference proteome</keyword>
<protein>
    <submittedName>
        <fullName evidence="2">Carboxylesterase family protein</fullName>
    </submittedName>
</protein>
<organism evidence="2 3">
    <name type="scientific">Nocardia iowensis</name>
    <dbReference type="NCBI Taxonomy" id="204891"/>
    <lineage>
        <taxon>Bacteria</taxon>
        <taxon>Bacillati</taxon>
        <taxon>Actinomycetota</taxon>
        <taxon>Actinomycetes</taxon>
        <taxon>Mycobacteriales</taxon>
        <taxon>Nocardiaceae</taxon>
        <taxon>Nocardia</taxon>
    </lineage>
</organism>
<evidence type="ECO:0000313" key="2">
    <source>
        <dbReference type="EMBL" id="QXN89040.1"/>
    </source>
</evidence>
<dbReference type="InterPro" id="IPR050309">
    <property type="entry name" value="Type-B_Carboxylest/Lipase"/>
</dbReference>
<proteinExistence type="predicted"/>
<gene>
    <name evidence="2" type="ORF">KV110_26210</name>
</gene>
<sequence>MTSELNRSMIVETAAGKVRGVADGPVTIFRGIPYAQAARFGAPQPVRPWHDVRDATEFGPAAPQLPSRLERVMGPFEVPQAEDCLSLNVWAPPGAGHPVLVFLHGGGFSSGAGRLDWYDGAEFAAQGDVVVVTVNYRLGALGFLRLPGVSDGNLGLLDQIAAFTWVRDNIAAFGGDPDRVTAAGQSAGAISLVAILSGEGGSGLFQQAILQSAPLGMLPATPDEAARTGAMLLQELGIEADQLGEVPVGALLAAQLAVASRAAAPSRVIPPFQLVGDGRVVAADPVDTVSRRGDGMRILLGTTWDEAAAFFSDDWTAMQAVSEQLFRAPTRQLGESLIEHGGNAWSYEFDWHPGHSEFGACHCLELAFLLGSAAAWQHAPMLGGERPQGLVDEMRRSWLGFIKDGDPGWEQGSTTHFTG</sequence>
<dbReference type="Proteomes" id="UP000694257">
    <property type="component" value="Chromosome"/>
</dbReference>
<reference evidence="2 3" key="1">
    <citation type="submission" date="2021-07" db="EMBL/GenBank/DDBJ databases">
        <title>Whole Genome Sequence of Nocardia Iowensis.</title>
        <authorList>
            <person name="Lamm A."/>
            <person name="Collins-Fairclough A.M."/>
            <person name="Bunk B."/>
            <person name="Sproer C."/>
        </authorList>
    </citation>
    <scope>NUCLEOTIDE SEQUENCE [LARGE SCALE GENOMIC DNA]</scope>
    <source>
        <strain evidence="2 3">NRRL 5646</strain>
    </source>
</reference>
<evidence type="ECO:0000259" key="1">
    <source>
        <dbReference type="Pfam" id="PF00135"/>
    </source>
</evidence>
<dbReference type="Pfam" id="PF00135">
    <property type="entry name" value="COesterase"/>
    <property type="match status" value="1"/>
</dbReference>